<reference evidence="1 2" key="1">
    <citation type="submission" date="2016-01" db="EMBL/GenBank/DDBJ databases">
        <title>Annotation of Pseudomonas oryzihabitans USDA-ARS-USMARC-56511.</title>
        <authorList>
            <person name="Harhay G.P."/>
            <person name="Harhay D.M."/>
            <person name="Smith T.P.L."/>
            <person name="Bono J.L."/>
            <person name="Heaton M.P."/>
            <person name="Clawson M.L."/>
            <person name="Chitko-Mckown C.G."/>
            <person name="Capik S.F."/>
            <person name="DeDonder K.D."/>
            <person name="Apley M.D."/>
            <person name="Lubbers B.V."/>
            <person name="White B.J."/>
            <person name="Larson R.L."/>
        </authorList>
    </citation>
    <scope>NUCLEOTIDE SEQUENCE [LARGE SCALE GENOMIC DNA]</scope>
    <source>
        <strain evidence="1 2">USDA-ARS-USMARC-56511</strain>
    </source>
</reference>
<evidence type="ECO:0000313" key="2">
    <source>
        <dbReference type="Proteomes" id="UP000064137"/>
    </source>
</evidence>
<dbReference type="AlphaFoldDB" id="A0A0U4X2W6"/>
<gene>
    <name evidence="1" type="ORF">APT59_16705</name>
</gene>
<accession>A0A0U4X2W6</accession>
<organism evidence="1 2">
    <name type="scientific">Pseudomonas oryzihabitans</name>
    <dbReference type="NCBI Taxonomy" id="47885"/>
    <lineage>
        <taxon>Bacteria</taxon>
        <taxon>Pseudomonadati</taxon>
        <taxon>Pseudomonadota</taxon>
        <taxon>Gammaproteobacteria</taxon>
        <taxon>Pseudomonadales</taxon>
        <taxon>Pseudomonadaceae</taxon>
        <taxon>Pseudomonas</taxon>
    </lineage>
</organism>
<dbReference type="Proteomes" id="UP000064137">
    <property type="component" value="Chromosome"/>
</dbReference>
<dbReference type="RefSeq" id="WP_059315883.1">
    <property type="nucleotide sequence ID" value="NZ_CP013987.1"/>
</dbReference>
<dbReference type="KEGG" id="por:APT59_16705"/>
<sequence length="83" mass="9369">MQRWPCHLLAGAASAFLARPAHPEWRHASDLAGIPETGAGRDTCLVKSRLFHTANDCSIEREDVVRRQGPFLLMLDDLKQRYP</sequence>
<dbReference type="EMBL" id="CP013987">
    <property type="protein sequence ID" value="ALZ85764.1"/>
    <property type="molecule type" value="Genomic_DNA"/>
</dbReference>
<proteinExistence type="predicted"/>
<protein>
    <submittedName>
        <fullName evidence="1">Uncharacterized protein</fullName>
    </submittedName>
</protein>
<evidence type="ECO:0000313" key="1">
    <source>
        <dbReference type="EMBL" id="ALZ85764.1"/>
    </source>
</evidence>
<name>A0A0U4X2W6_9PSED</name>